<dbReference type="OrthoDB" id="335595at2157"/>
<dbReference type="RefSeq" id="WP_014555423.1">
    <property type="nucleotide sequence ID" value="NC_017459.1"/>
</dbReference>
<accession>G0LGP7</accession>
<proteinExistence type="predicted"/>
<evidence type="ECO:0000313" key="2">
    <source>
        <dbReference type="Proteomes" id="UP000007954"/>
    </source>
</evidence>
<reference evidence="1 2" key="1">
    <citation type="journal article" date="2011" name="PLoS ONE">
        <title>Haloquadratum walsbyi: limited diversity in a global pond.</title>
        <authorList>
            <person name="Dyall-Smith M."/>
            <person name="Pfeiffer F."/>
            <person name="Klee K."/>
            <person name="Palm P."/>
            <person name="Gross K."/>
            <person name="Schuster S.C."/>
            <person name="Rampp M."/>
            <person name="Oesterhelt D."/>
        </authorList>
    </citation>
    <scope>NUCLEOTIDE SEQUENCE [LARGE SCALE GENOMIC DNA]</scope>
    <source>
        <strain evidence="2">DSM 16854 / JCM 12705 / C23</strain>
    </source>
</reference>
<evidence type="ECO:0000313" key="1">
    <source>
        <dbReference type="EMBL" id="CCC39599.1"/>
    </source>
</evidence>
<sequence length="85" mass="9440">MTDTESELRQQFHDAFSGAEFPVDSQMDLVPTLPDGPRTKFHADEVTLTALEMAAKLGTHQDFPYADVDSLVDDIIEGLKAEEMI</sequence>
<protein>
    <submittedName>
        <fullName evidence="1">MTH865 family protein</fullName>
    </submittedName>
</protein>
<dbReference type="InterPro" id="IPR036825">
    <property type="entry name" value="MTH865-like_sf"/>
</dbReference>
<dbReference type="GeneID" id="12446349"/>
<dbReference type="HOGENOM" id="CLU_193458_0_0_2"/>
<dbReference type="KEGG" id="hwc:Hqrw_1660"/>
<dbReference type="Proteomes" id="UP000007954">
    <property type="component" value="Chromosome"/>
</dbReference>
<name>G0LGP7_HALWC</name>
<dbReference type="Pfam" id="PF07747">
    <property type="entry name" value="MTH865"/>
    <property type="match status" value="1"/>
</dbReference>
<dbReference type="AlphaFoldDB" id="G0LGP7"/>
<dbReference type="Gene3D" id="1.10.238.80">
    <property type="entry name" value="MTH865-like"/>
    <property type="match status" value="1"/>
</dbReference>
<dbReference type="InterPro" id="IPR024093">
    <property type="entry name" value="Uncharacterised_MTH865"/>
</dbReference>
<organism evidence="1 2">
    <name type="scientific">Haloquadratum walsbyi (strain DSM 16854 / JCM 12705 / C23)</name>
    <dbReference type="NCBI Taxonomy" id="768065"/>
    <lineage>
        <taxon>Archaea</taxon>
        <taxon>Methanobacteriati</taxon>
        <taxon>Methanobacteriota</taxon>
        <taxon>Stenosarchaea group</taxon>
        <taxon>Halobacteria</taxon>
        <taxon>Halobacteriales</taxon>
        <taxon>Haloferacaceae</taxon>
        <taxon>Haloquadratum</taxon>
    </lineage>
</organism>
<dbReference type="SUPFAM" id="SSF69025">
    <property type="entry name" value="Hypothetical protein MTH865"/>
    <property type="match status" value="1"/>
</dbReference>
<dbReference type="EMBL" id="FR746099">
    <property type="protein sequence ID" value="CCC39599.1"/>
    <property type="molecule type" value="Genomic_DNA"/>
</dbReference>
<gene>
    <name evidence="1" type="ordered locus">Hqrw_1660</name>
</gene>